<gene>
    <name evidence="2" type="ORF">LSP00402_LOCUS17023</name>
</gene>
<dbReference type="AlphaFoldDB" id="A0A7S2TZ59"/>
<name>A0A7S2TZ59_9EUKA</name>
<organism evidence="2">
    <name type="scientific">Lotharella oceanica</name>
    <dbReference type="NCBI Taxonomy" id="641309"/>
    <lineage>
        <taxon>Eukaryota</taxon>
        <taxon>Sar</taxon>
        <taxon>Rhizaria</taxon>
        <taxon>Cercozoa</taxon>
        <taxon>Chlorarachniophyceae</taxon>
        <taxon>Lotharella</taxon>
    </lineage>
</organism>
<feature type="signal peptide" evidence="1">
    <location>
        <begin position="1"/>
        <end position="22"/>
    </location>
</feature>
<evidence type="ECO:0000256" key="1">
    <source>
        <dbReference type="SAM" id="SignalP"/>
    </source>
</evidence>
<keyword evidence="1" id="KW-0732">Signal</keyword>
<dbReference type="EMBL" id="HBHP01027496">
    <property type="protein sequence ID" value="CAD9773032.1"/>
    <property type="molecule type" value="Transcribed_RNA"/>
</dbReference>
<sequence>MKLLATLVPLAVFSNALELVLSKDFMMGLANGTHYGDPADGCLSDEVAVQIEGISGDFCTPTCNLFKPCPTDVPPGVTASPMCALQDASTGQKYCALICSPGGGNMCGDATCKAISGIGICTYDD</sequence>
<feature type="chain" id="PRO_5031091419" evidence="1">
    <location>
        <begin position="23"/>
        <end position="125"/>
    </location>
</feature>
<evidence type="ECO:0000313" key="2">
    <source>
        <dbReference type="EMBL" id="CAD9773032.1"/>
    </source>
</evidence>
<protein>
    <submittedName>
        <fullName evidence="2">Uncharacterized protein</fullName>
    </submittedName>
</protein>
<proteinExistence type="predicted"/>
<reference evidence="2" key="1">
    <citation type="submission" date="2021-01" db="EMBL/GenBank/DDBJ databases">
        <authorList>
            <person name="Corre E."/>
            <person name="Pelletier E."/>
            <person name="Niang G."/>
            <person name="Scheremetjew M."/>
            <person name="Finn R."/>
            <person name="Kale V."/>
            <person name="Holt S."/>
            <person name="Cochrane G."/>
            <person name="Meng A."/>
            <person name="Brown T."/>
            <person name="Cohen L."/>
        </authorList>
    </citation>
    <scope>NUCLEOTIDE SEQUENCE</scope>
    <source>
        <strain evidence="2">CCMP622</strain>
    </source>
</reference>
<accession>A0A7S2TZ59</accession>